<evidence type="ECO:0000313" key="2">
    <source>
        <dbReference type="Proteomes" id="UP001044222"/>
    </source>
</evidence>
<gene>
    <name evidence="1" type="ORF">ANANG_G00274160</name>
</gene>
<feature type="non-terminal residue" evidence="1">
    <location>
        <position position="81"/>
    </location>
</feature>
<organism evidence="1 2">
    <name type="scientific">Anguilla anguilla</name>
    <name type="common">European freshwater eel</name>
    <name type="synonym">Muraena anguilla</name>
    <dbReference type="NCBI Taxonomy" id="7936"/>
    <lineage>
        <taxon>Eukaryota</taxon>
        <taxon>Metazoa</taxon>
        <taxon>Chordata</taxon>
        <taxon>Craniata</taxon>
        <taxon>Vertebrata</taxon>
        <taxon>Euteleostomi</taxon>
        <taxon>Actinopterygii</taxon>
        <taxon>Neopterygii</taxon>
        <taxon>Teleostei</taxon>
        <taxon>Anguilliformes</taxon>
        <taxon>Anguillidae</taxon>
        <taxon>Anguilla</taxon>
    </lineage>
</organism>
<sequence length="81" mass="8564">AVWTPLPVSGPTCAGCWRTHRWLCGRATHACPIGSACLFSAALLDLRSSAGSEGLEARGTLTEGSLLWIDTVPTEIPRSVK</sequence>
<name>A0A9D3LMY2_ANGAN</name>
<keyword evidence="2" id="KW-1185">Reference proteome</keyword>
<evidence type="ECO:0000313" key="1">
    <source>
        <dbReference type="EMBL" id="KAG5833271.1"/>
    </source>
</evidence>
<dbReference type="EMBL" id="JAFIRN010000016">
    <property type="protein sequence ID" value="KAG5833271.1"/>
    <property type="molecule type" value="Genomic_DNA"/>
</dbReference>
<protein>
    <submittedName>
        <fullName evidence="1">Uncharacterized protein</fullName>
    </submittedName>
</protein>
<accession>A0A9D3LMY2</accession>
<dbReference type="Proteomes" id="UP001044222">
    <property type="component" value="Chromosome 16"/>
</dbReference>
<proteinExistence type="predicted"/>
<dbReference type="AlphaFoldDB" id="A0A9D3LMY2"/>
<comment type="caution">
    <text evidence="1">The sequence shown here is derived from an EMBL/GenBank/DDBJ whole genome shotgun (WGS) entry which is preliminary data.</text>
</comment>
<reference evidence="1" key="1">
    <citation type="submission" date="2021-01" db="EMBL/GenBank/DDBJ databases">
        <title>A chromosome-scale assembly of European eel, Anguilla anguilla.</title>
        <authorList>
            <person name="Henkel C."/>
            <person name="Jong-Raadsen S.A."/>
            <person name="Dufour S."/>
            <person name="Weltzien F.-A."/>
            <person name="Palstra A.P."/>
            <person name="Pelster B."/>
            <person name="Spaink H.P."/>
            <person name="Van Den Thillart G.E."/>
            <person name="Jansen H."/>
            <person name="Zahm M."/>
            <person name="Klopp C."/>
            <person name="Cedric C."/>
            <person name="Louis A."/>
            <person name="Berthelot C."/>
            <person name="Parey E."/>
            <person name="Roest Crollius H."/>
            <person name="Montfort J."/>
            <person name="Robinson-Rechavi M."/>
            <person name="Bucao C."/>
            <person name="Bouchez O."/>
            <person name="Gislard M."/>
            <person name="Lluch J."/>
            <person name="Milhes M."/>
            <person name="Lampietro C."/>
            <person name="Lopez Roques C."/>
            <person name="Donnadieu C."/>
            <person name="Braasch I."/>
            <person name="Desvignes T."/>
            <person name="Postlethwait J."/>
            <person name="Bobe J."/>
            <person name="Guiguen Y."/>
            <person name="Dirks R."/>
        </authorList>
    </citation>
    <scope>NUCLEOTIDE SEQUENCE</scope>
    <source>
        <strain evidence="1">Tag_6206</strain>
        <tissue evidence="1">Liver</tissue>
    </source>
</reference>